<dbReference type="STRING" id="323259.Mhun_1696"/>
<dbReference type="HOGENOM" id="CLU_766407_0_0_2"/>
<dbReference type="KEGG" id="mhu:Mhun_1696"/>
<dbReference type="OrthoDB" id="117155at2157"/>
<dbReference type="GeneID" id="3924903"/>
<evidence type="ECO:0000313" key="2">
    <source>
        <dbReference type="Proteomes" id="UP000001941"/>
    </source>
</evidence>
<dbReference type="EMBL" id="CP000254">
    <property type="protein sequence ID" value="ABD41422.1"/>
    <property type="molecule type" value="Genomic_DNA"/>
</dbReference>
<accession>Q2FR13</accession>
<dbReference type="RefSeq" id="WP_011448687.1">
    <property type="nucleotide sequence ID" value="NC_007796.1"/>
</dbReference>
<organism evidence="1 2">
    <name type="scientific">Methanospirillum hungatei JF-1 (strain ATCC 27890 / DSM 864 / NBRC 100397 / JF-1)</name>
    <dbReference type="NCBI Taxonomy" id="323259"/>
    <lineage>
        <taxon>Archaea</taxon>
        <taxon>Methanobacteriati</taxon>
        <taxon>Methanobacteriota</taxon>
        <taxon>Stenosarchaea group</taxon>
        <taxon>Methanomicrobia</taxon>
        <taxon>Methanomicrobiales</taxon>
        <taxon>Methanospirillaceae</taxon>
        <taxon>Methanospirillum</taxon>
    </lineage>
</organism>
<dbReference type="InParanoid" id="Q2FR13"/>
<evidence type="ECO:0000313" key="1">
    <source>
        <dbReference type="EMBL" id="ABD41422.1"/>
    </source>
</evidence>
<reference evidence="2" key="1">
    <citation type="journal article" date="2016" name="Stand. Genomic Sci.">
        <title>Complete genome sequence of Methanospirillum hungatei type strain JF1.</title>
        <authorList>
            <person name="Gunsalus R.P."/>
            <person name="Cook L.E."/>
            <person name="Crable B."/>
            <person name="Rohlin L."/>
            <person name="McDonald E."/>
            <person name="Mouttaki H."/>
            <person name="Sieber J.R."/>
            <person name="Poweleit N."/>
            <person name="Zhou H."/>
            <person name="Lapidus A.L."/>
            <person name="Daligault H.E."/>
            <person name="Land M."/>
            <person name="Gilna P."/>
            <person name="Ivanova N."/>
            <person name="Kyrpides N."/>
            <person name="Culley D.E."/>
            <person name="McInerney M.J."/>
        </authorList>
    </citation>
    <scope>NUCLEOTIDE SEQUENCE [LARGE SCALE GENOMIC DNA]</scope>
    <source>
        <strain evidence="2">ATCC 27890 / DSM 864 / NBRC 100397 / JF-1</strain>
    </source>
</reference>
<name>Q2FR13_METHJ</name>
<keyword evidence="2" id="KW-1185">Reference proteome</keyword>
<dbReference type="EnsemblBacteria" id="ABD41422">
    <property type="protein sequence ID" value="ABD41422"/>
    <property type="gene ID" value="Mhun_1696"/>
</dbReference>
<dbReference type="AlphaFoldDB" id="Q2FR13"/>
<sequence length="361" mass="41265">MSPILAKRYLVEDFTDTFDLIGDRLSKSLIQEILSEYEEIGADDPDNFPVSFDCESLLTLLGEHEKAIRCLDQIQCDYGKGMRMLRYASHYAGLNDIEGVKKSLHPLLTNPTDEHEKECAFIAAGRIGDRDLAVRLWEELIREKGLGNQRITNEVIGSPDAFNCLSHLQFREWYEGIHLLYRYDIKENRDIELCALVSLLHYQIGIIYNTIIDMIQNTGPYESFTGLVVAIAVSSGTHSWITEFRDIATIDEPKVYHELILNLEGVRKYLAFFTIGERLLTMSTSGSKPDKSSIYKLLRDTGGDMYQVFTLLELFTRVADDADYVHLLDIVLQMEPDIARKTVIRKEMEGFLGPQPPFDYV</sequence>
<proteinExistence type="predicted"/>
<gene>
    <name evidence="1" type="ordered locus">Mhun_1696</name>
</gene>
<dbReference type="Proteomes" id="UP000001941">
    <property type="component" value="Chromosome"/>
</dbReference>
<protein>
    <submittedName>
        <fullName evidence="1">Uncharacterized protein</fullName>
    </submittedName>
</protein>